<dbReference type="OrthoDB" id="1883964at2759"/>
<dbReference type="GO" id="GO:0005634">
    <property type="term" value="C:nucleus"/>
    <property type="evidence" value="ECO:0007669"/>
    <property type="project" value="UniProtKB-SubCell"/>
</dbReference>
<reference evidence="9" key="2">
    <citation type="submission" date="2021-01" db="UniProtKB">
        <authorList>
            <consortium name="EnsemblPlants"/>
        </authorList>
    </citation>
    <scope>IDENTIFICATION</scope>
</reference>
<feature type="region of interest" description="Disordered" evidence="8">
    <location>
        <begin position="138"/>
        <end position="158"/>
    </location>
</feature>
<dbReference type="RefSeq" id="XP_030924197.1">
    <property type="nucleotide sequence ID" value="XM_031068337.1"/>
</dbReference>
<dbReference type="InterPro" id="IPR010409">
    <property type="entry name" value="GAGA-bd_tscrpt_act"/>
</dbReference>
<dbReference type="Gramene" id="QL06p033679:mrna">
    <property type="protein sequence ID" value="QL06p033679:mrna"/>
    <property type="gene ID" value="QL06p033679"/>
</dbReference>
<dbReference type="PANTHER" id="PTHR31421:SF3">
    <property type="entry name" value="PROTEIN BASIC PENTACYSTEINE4"/>
    <property type="match status" value="1"/>
</dbReference>
<dbReference type="GeneID" id="115951022"/>
<evidence type="ECO:0000256" key="2">
    <source>
        <dbReference type="ARBA" id="ARBA00007911"/>
    </source>
</evidence>
<dbReference type="PANTHER" id="PTHR31421">
    <property type="entry name" value="PROTEIN BASIC PENTACYSTEINE3"/>
    <property type="match status" value="1"/>
</dbReference>
<comment type="function">
    <text evidence="7">Transcriptional regulator that specifically binds to GA-rich elements (GAGA-repeats) present in regulatory sequences of genes involved in developmental processes.</text>
</comment>
<dbReference type="GO" id="GO:0009723">
    <property type="term" value="P:response to ethylene"/>
    <property type="evidence" value="ECO:0007669"/>
    <property type="project" value="TreeGrafter"/>
</dbReference>
<keyword evidence="5 7" id="KW-0804">Transcription</keyword>
<evidence type="ECO:0000256" key="1">
    <source>
        <dbReference type="ARBA" id="ARBA00004123"/>
    </source>
</evidence>
<dbReference type="AlphaFoldDB" id="A0A7N2LZS3"/>
<keyword evidence="6 7" id="KW-0539">Nucleus</keyword>
<dbReference type="GO" id="GO:0043565">
    <property type="term" value="F:sequence-specific DNA binding"/>
    <property type="evidence" value="ECO:0007669"/>
    <property type="project" value="TreeGrafter"/>
</dbReference>
<dbReference type="RefSeq" id="XP_030924196.1">
    <property type="nucleotide sequence ID" value="XM_031068336.1"/>
</dbReference>
<dbReference type="Pfam" id="PF06217">
    <property type="entry name" value="GAGA_bind"/>
    <property type="match status" value="1"/>
</dbReference>
<dbReference type="GO" id="GO:0003700">
    <property type="term" value="F:DNA-binding transcription factor activity"/>
    <property type="evidence" value="ECO:0007669"/>
    <property type="project" value="UniProtKB-UniRule"/>
</dbReference>
<protein>
    <recommendedName>
        <fullName evidence="7">GAGA-binding transcriptional activator</fullName>
    </recommendedName>
</protein>
<dbReference type="RefSeq" id="XP_030924199.1">
    <property type="nucleotide sequence ID" value="XM_031068339.1"/>
</dbReference>
<dbReference type="KEGG" id="qlo:115951022"/>
<evidence type="ECO:0000256" key="4">
    <source>
        <dbReference type="ARBA" id="ARBA00023125"/>
    </source>
</evidence>
<keyword evidence="4 7" id="KW-0238">DNA-binding</keyword>
<dbReference type="OMA" id="ALYFREC"/>
<proteinExistence type="inferred from homology"/>
<reference evidence="9 10" key="1">
    <citation type="journal article" date="2016" name="G3 (Bethesda)">
        <title>First Draft Assembly and Annotation of the Genome of a California Endemic Oak Quercus lobata Nee (Fagaceae).</title>
        <authorList>
            <person name="Sork V.L."/>
            <person name="Fitz-Gibbon S.T."/>
            <person name="Puiu D."/>
            <person name="Crepeau M."/>
            <person name="Gugger P.F."/>
            <person name="Sherman R."/>
            <person name="Stevens K."/>
            <person name="Langley C.H."/>
            <person name="Pellegrini M."/>
            <person name="Salzberg S.L."/>
        </authorList>
    </citation>
    <scope>NUCLEOTIDE SEQUENCE [LARGE SCALE GENOMIC DNA]</scope>
    <source>
        <strain evidence="9 10">cv. SW786</strain>
    </source>
</reference>
<name>A0A7N2LZS3_QUELO</name>
<keyword evidence="3 7" id="KW-0805">Transcription regulation</keyword>
<organism evidence="9 10">
    <name type="scientific">Quercus lobata</name>
    <name type="common">Valley oak</name>
    <dbReference type="NCBI Taxonomy" id="97700"/>
    <lineage>
        <taxon>Eukaryota</taxon>
        <taxon>Viridiplantae</taxon>
        <taxon>Streptophyta</taxon>
        <taxon>Embryophyta</taxon>
        <taxon>Tracheophyta</taxon>
        <taxon>Spermatophyta</taxon>
        <taxon>Magnoliopsida</taxon>
        <taxon>eudicotyledons</taxon>
        <taxon>Gunneridae</taxon>
        <taxon>Pentapetalae</taxon>
        <taxon>rosids</taxon>
        <taxon>fabids</taxon>
        <taxon>Fagales</taxon>
        <taxon>Fagaceae</taxon>
        <taxon>Quercus</taxon>
    </lineage>
</organism>
<sequence length="284" mass="31522">MEHLMQTYMTIVAEKDVAVQERDTAIQELKIVLFEKEEALAERDRAIQERDAAIAEHKLILESYDALNALYFRECSMSDDKSITVSLGNGISPAPKHGHHHLSEAALSTRNVPLSDALSTSAVATGVTKSFRKGRRGAIDARKQVTTSTSSGWKDEHDFGGNGIDSQLDMSELEWETKSDLNKFNFDESTMPAPVCSCTGEVQQCYKWGNGGWQSACCTTKMSMYPLPHVPNKRRARVGGRKMSGSVFSKLLCRLIDDGHDLSAPVDLKNHWGKHGTNRYSTIK</sequence>
<dbReference type="Proteomes" id="UP000594261">
    <property type="component" value="Chromosome 6"/>
</dbReference>
<dbReference type="RefSeq" id="XP_030924198.1">
    <property type="nucleotide sequence ID" value="XM_031068338.1"/>
</dbReference>
<evidence type="ECO:0000256" key="5">
    <source>
        <dbReference type="ARBA" id="ARBA00023163"/>
    </source>
</evidence>
<evidence type="ECO:0000256" key="8">
    <source>
        <dbReference type="SAM" id="MobiDB-lite"/>
    </source>
</evidence>
<dbReference type="EnsemblPlants" id="QL06p033679:mrna">
    <property type="protein sequence ID" value="QL06p033679:mrna"/>
    <property type="gene ID" value="QL06p033679"/>
</dbReference>
<evidence type="ECO:0000313" key="9">
    <source>
        <dbReference type="EnsemblPlants" id="QL06p033679:mrna"/>
    </source>
</evidence>
<evidence type="ECO:0000313" key="10">
    <source>
        <dbReference type="Proteomes" id="UP000594261"/>
    </source>
</evidence>
<dbReference type="InParanoid" id="A0A7N2LZS3"/>
<comment type="similarity">
    <text evidence="2 7">Belongs to the BBR/BPC family.</text>
</comment>
<dbReference type="SMART" id="SM01226">
    <property type="entry name" value="GAGA_bind"/>
    <property type="match status" value="1"/>
</dbReference>
<evidence type="ECO:0000256" key="6">
    <source>
        <dbReference type="ARBA" id="ARBA00023242"/>
    </source>
</evidence>
<evidence type="ECO:0000256" key="7">
    <source>
        <dbReference type="RuleBase" id="RU367160"/>
    </source>
</evidence>
<accession>A0A7N2LZS3</accession>
<keyword evidence="10" id="KW-1185">Reference proteome</keyword>
<comment type="subcellular location">
    <subcellularLocation>
        <location evidence="1 7">Nucleus</location>
    </subcellularLocation>
</comment>
<evidence type="ECO:0000256" key="3">
    <source>
        <dbReference type="ARBA" id="ARBA00023015"/>
    </source>
</evidence>
<dbReference type="EMBL" id="LRBV02000006">
    <property type="status" value="NOT_ANNOTATED_CDS"/>
    <property type="molecule type" value="Genomic_DNA"/>
</dbReference>
<gene>
    <name evidence="9" type="primary">LOC115951022</name>
</gene>